<keyword evidence="3" id="KW-1185">Reference proteome</keyword>
<gene>
    <name evidence="2" type="ORF">KC01_LOCUS25009</name>
</gene>
<evidence type="ECO:0000313" key="2">
    <source>
        <dbReference type="EMBL" id="CAL1596309.1"/>
    </source>
</evidence>
<proteinExistence type="predicted"/>
<sequence>MDASKISRRSLLLMYPSVRLYKQQLSRPPSSPPPPSPSPPPPPPSLLLPPPSPPPSPLTSPSPLDSSSLRLID</sequence>
<feature type="compositionally biased region" description="Low complexity" evidence="1">
    <location>
        <begin position="61"/>
        <end position="73"/>
    </location>
</feature>
<dbReference type="AlphaFoldDB" id="A0AAV2L357"/>
<feature type="region of interest" description="Disordered" evidence="1">
    <location>
        <begin position="22"/>
        <end position="73"/>
    </location>
</feature>
<name>A0AAV2L357_KNICA</name>
<evidence type="ECO:0000313" key="3">
    <source>
        <dbReference type="Proteomes" id="UP001497482"/>
    </source>
</evidence>
<reference evidence="2 3" key="1">
    <citation type="submission" date="2024-04" db="EMBL/GenBank/DDBJ databases">
        <authorList>
            <person name="Waldvogel A.-M."/>
            <person name="Schoenle A."/>
        </authorList>
    </citation>
    <scope>NUCLEOTIDE SEQUENCE [LARGE SCALE GENOMIC DNA]</scope>
</reference>
<accession>A0AAV2L357</accession>
<protein>
    <submittedName>
        <fullName evidence="2">Uncharacterized protein</fullName>
    </submittedName>
</protein>
<feature type="compositionally biased region" description="Pro residues" evidence="1">
    <location>
        <begin position="29"/>
        <end position="60"/>
    </location>
</feature>
<evidence type="ECO:0000256" key="1">
    <source>
        <dbReference type="SAM" id="MobiDB-lite"/>
    </source>
</evidence>
<dbReference type="EMBL" id="OZ035843">
    <property type="protein sequence ID" value="CAL1596309.1"/>
    <property type="molecule type" value="Genomic_DNA"/>
</dbReference>
<organism evidence="2 3">
    <name type="scientific">Knipowitschia caucasica</name>
    <name type="common">Caucasian dwarf goby</name>
    <name type="synonym">Pomatoschistus caucasicus</name>
    <dbReference type="NCBI Taxonomy" id="637954"/>
    <lineage>
        <taxon>Eukaryota</taxon>
        <taxon>Metazoa</taxon>
        <taxon>Chordata</taxon>
        <taxon>Craniata</taxon>
        <taxon>Vertebrata</taxon>
        <taxon>Euteleostomi</taxon>
        <taxon>Actinopterygii</taxon>
        <taxon>Neopterygii</taxon>
        <taxon>Teleostei</taxon>
        <taxon>Neoteleostei</taxon>
        <taxon>Acanthomorphata</taxon>
        <taxon>Gobiaria</taxon>
        <taxon>Gobiiformes</taxon>
        <taxon>Gobioidei</taxon>
        <taxon>Gobiidae</taxon>
        <taxon>Gobiinae</taxon>
        <taxon>Knipowitschia</taxon>
    </lineage>
</organism>
<dbReference type="Proteomes" id="UP001497482">
    <property type="component" value="Chromosome 21"/>
</dbReference>